<organism evidence="1">
    <name type="scientific">marine sediment metagenome</name>
    <dbReference type="NCBI Taxonomy" id="412755"/>
    <lineage>
        <taxon>unclassified sequences</taxon>
        <taxon>metagenomes</taxon>
        <taxon>ecological metagenomes</taxon>
    </lineage>
</organism>
<dbReference type="AlphaFoldDB" id="A0A0F9EN70"/>
<gene>
    <name evidence="1" type="ORF">LCGC14_2132050</name>
</gene>
<reference evidence="1" key="1">
    <citation type="journal article" date="2015" name="Nature">
        <title>Complex archaea that bridge the gap between prokaryotes and eukaryotes.</title>
        <authorList>
            <person name="Spang A."/>
            <person name="Saw J.H."/>
            <person name="Jorgensen S.L."/>
            <person name="Zaremba-Niedzwiedzka K."/>
            <person name="Martijn J."/>
            <person name="Lind A.E."/>
            <person name="van Eijk R."/>
            <person name="Schleper C."/>
            <person name="Guy L."/>
            <person name="Ettema T.J."/>
        </authorList>
    </citation>
    <scope>NUCLEOTIDE SEQUENCE</scope>
</reference>
<dbReference type="EMBL" id="LAZR01026768">
    <property type="protein sequence ID" value="KKL67726.1"/>
    <property type="molecule type" value="Genomic_DNA"/>
</dbReference>
<name>A0A0F9EN70_9ZZZZ</name>
<accession>A0A0F9EN70</accession>
<comment type="caution">
    <text evidence="1">The sequence shown here is derived from an EMBL/GenBank/DDBJ whole genome shotgun (WGS) entry which is preliminary data.</text>
</comment>
<sequence length="205" mass="23787">MATTTKSSGFSGHNNGECKKCGVFHNSGNHTATKEQRRVWGRRGAINRNKLYGSAFADPKIRAKIYAKRGYTDQHDSIKNDKTIICCECKIGKPLSEYYLRKNKRYSDGTQRYATICKDCNRDYLTRTKIEKKIKAIEYMGGKCQVCGLKGEAYYIYDFHHKNRSEKEKPMKKYLQMGWEKLKKELNKCNLVCAICHRHIEYGDV</sequence>
<feature type="non-terminal residue" evidence="1">
    <location>
        <position position="205"/>
    </location>
</feature>
<evidence type="ECO:0008006" key="2">
    <source>
        <dbReference type="Google" id="ProtNLM"/>
    </source>
</evidence>
<proteinExistence type="predicted"/>
<protein>
    <recommendedName>
        <fullName evidence="2">HNH domain-containing protein</fullName>
    </recommendedName>
</protein>
<evidence type="ECO:0000313" key="1">
    <source>
        <dbReference type="EMBL" id="KKL67726.1"/>
    </source>
</evidence>